<dbReference type="CDD" id="cd24007">
    <property type="entry name" value="ASKHA_NBD_eukNAGK-like"/>
    <property type="match status" value="1"/>
</dbReference>
<proteinExistence type="predicted"/>
<dbReference type="PANTHER" id="PTHR12862">
    <property type="entry name" value="BADF TYPE ATPASE DOMAIN-CONTAINING PROTEIN"/>
    <property type="match status" value="1"/>
</dbReference>
<dbReference type="PANTHER" id="PTHR12862:SF0">
    <property type="entry name" value="N-ACETYL-D-GLUCOSAMINE KINASE"/>
    <property type="match status" value="1"/>
</dbReference>
<accession>A0A382AJN4</accession>
<dbReference type="GO" id="GO:0045127">
    <property type="term" value="F:N-acetylglucosamine kinase activity"/>
    <property type="evidence" value="ECO:0007669"/>
    <property type="project" value="InterPro"/>
</dbReference>
<feature type="non-terminal residue" evidence="2">
    <location>
        <position position="1"/>
    </location>
</feature>
<organism evidence="2">
    <name type="scientific">marine metagenome</name>
    <dbReference type="NCBI Taxonomy" id="408172"/>
    <lineage>
        <taxon>unclassified sequences</taxon>
        <taxon>metagenomes</taxon>
        <taxon>ecological metagenomes</taxon>
    </lineage>
</organism>
<dbReference type="AlphaFoldDB" id="A0A382AJN4"/>
<gene>
    <name evidence="2" type="ORF">METZ01_LOCUS154634</name>
</gene>
<dbReference type="InterPro" id="IPR043129">
    <property type="entry name" value="ATPase_NBD"/>
</dbReference>
<reference evidence="2" key="1">
    <citation type="submission" date="2018-05" db="EMBL/GenBank/DDBJ databases">
        <authorList>
            <person name="Lanie J.A."/>
            <person name="Ng W.-L."/>
            <person name="Kazmierczak K.M."/>
            <person name="Andrzejewski T.M."/>
            <person name="Davidsen T.M."/>
            <person name="Wayne K.J."/>
            <person name="Tettelin H."/>
            <person name="Glass J.I."/>
            <person name="Rusch D."/>
            <person name="Podicherti R."/>
            <person name="Tsui H.-C.T."/>
            <person name="Winkler M.E."/>
        </authorList>
    </citation>
    <scope>NUCLEOTIDE SEQUENCE</scope>
</reference>
<dbReference type="Pfam" id="PF01869">
    <property type="entry name" value="BcrAD_BadFG"/>
    <property type="match status" value="1"/>
</dbReference>
<name>A0A382AJN4_9ZZZZ</name>
<dbReference type="SUPFAM" id="SSF53067">
    <property type="entry name" value="Actin-like ATPase domain"/>
    <property type="match status" value="2"/>
</dbReference>
<evidence type="ECO:0000259" key="1">
    <source>
        <dbReference type="Pfam" id="PF01869"/>
    </source>
</evidence>
<dbReference type="InterPro" id="IPR039758">
    <property type="entry name" value="NAGK-like"/>
</dbReference>
<dbReference type="EMBL" id="UINC01025703">
    <property type="protein sequence ID" value="SVB01780.1"/>
    <property type="molecule type" value="Genomic_DNA"/>
</dbReference>
<dbReference type="Gene3D" id="3.30.420.40">
    <property type="match status" value="2"/>
</dbReference>
<dbReference type="InterPro" id="IPR002731">
    <property type="entry name" value="ATPase_BadF"/>
</dbReference>
<protein>
    <recommendedName>
        <fullName evidence="1">ATPase BadF/BadG/BcrA/BcrD type domain-containing protein</fullName>
    </recommendedName>
</protein>
<sequence length="323" mass="33105">VSFVIGIDGGGTRSRAIAVSVDGDFLGEVSGGPLNYNTTSPGKFRASLADIIQQFSDEHGLGSAAEQTVVGTASLFTSLDPAEAANVCGGLLPADLLTVVGDVVTALYGATLGAPGLLVVSGTGSIAAAMDGNGCCQTTGGLGPMIGGDPGSAHWIANEVLTHASVESCNGTQSTGLTDLICRYFNIPEFQKLVPAIYSEVESAKRLAGLSQFVATSDLNGQPFWLGILRRAGVRLARLCEPLVAGLDSAKWPGVVHVSGSVLANNTQVRESFVTELSAKAKRTHAVESPALSAVEGAALMALKKIVPTKVDEVAARLAKRKS</sequence>
<evidence type="ECO:0000313" key="2">
    <source>
        <dbReference type="EMBL" id="SVB01780.1"/>
    </source>
</evidence>
<feature type="domain" description="ATPase BadF/BadG/BcrA/BcrD type" evidence="1">
    <location>
        <begin position="5"/>
        <end position="302"/>
    </location>
</feature>